<feature type="transmembrane region" description="Helical" evidence="3">
    <location>
        <begin position="92"/>
        <end position="113"/>
    </location>
</feature>
<evidence type="ECO:0000256" key="2">
    <source>
        <dbReference type="SAM" id="Coils"/>
    </source>
</evidence>
<evidence type="ECO:0000259" key="4">
    <source>
        <dbReference type="PROSITE" id="PS50892"/>
    </source>
</evidence>
<dbReference type="PRINTS" id="PR00219">
    <property type="entry name" value="SYNAPTOBREVN"/>
</dbReference>
<reference evidence="6" key="1">
    <citation type="submission" date="2025-08" db="UniProtKB">
        <authorList>
            <consortium name="RefSeq"/>
        </authorList>
    </citation>
    <scope>IDENTIFICATION</scope>
    <source>
        <tissue evidence="6">Whole sample</tissue>
    </source>
</reference>
<dbReference type="GO" id="GO:0016192">
    <property type="term" value="P:vesicle-mediated transport"/>
    <property type="evidence" value="ECO:0007669"/>
    <property type="project" value="InterPro"/>
</dbReference>
<gene>
    <name evidence="6" type="primary">LOC111111411</name>
</gene>
<dbReference type="PANTHER" id="PTHR45701">
    <property type="entry name" value="SYNAPTOBREVIN FAMILY MEMBER"/>
    <property type="match status" value="1"/>
</dbReference>
<accession>A0A8B8BLA7</accession>
<protein>
    <submittedName>
        <fullName evidence="6">Synaptobrevin-like protein 5</fullName>
    </submittedName>
</protein>
<organism evidence="5 6">
    <name type="scientific">Crassostrea virginica</name>
    <name type="common">Eastern oyster</name>
    <dbReference type="NCBI Taxonomy" id="6565"/>
    <lineage>
        <taxon>Eukaryota</taxon>
        <taxon>Metazoa</taxon>
        <taxon>Spiralia</taxon>
        <taxon>Lophotrochozoa</taxon>
        <taxon>Mollusca</taxon>
        <taxon>Bivalvia</taxon>
        <taxon>Autobranchia</taxon>
        <taxon>Pteriomorphia</taxon>
        <taxon>Ostreida</taxon>
        <taxon>Ostreoidea</taxon>
        <taxon>Ostreidae</taxon>
        <taxon>Crassostrea</taxon>
    </lineage>
</organism>
<dbReference type="KEGG" id="cvn:111111411"/>
<dbReference type="RefSeq" id="XP_022304103.1">
    <property type="nucleotide sequence ID" value="XM_022448395.1"/>
</dbReference>
<dbReference type="InterPro" id="IPR016444">
    <property type="entry name" value="Synaptobrevin/VAMP"/>
</dbReference>
<proteinExistence type="predicted"/>
<keyword evidence="3" id="KW-0812">Transmembrane</keyword>
<dbReference type="PROSITE" id="PS50892">
    <property type="entry name" value="V_SNARE"/>
    <property type="match status" value="1"/>
</dbReference>
<feature type="domain" description="V-SNARE coiled-coil homology" evidence="4">
    <location>
        <begin position="31"/>
        <end position="95"/>
    </location>
</feature>
<dbReference type="Gene3D" id="1.20.5.110">
    <property type="match status" value="1"/>
</dbReference>
<dbReference type="Pfam" id="PF00957">
    <property type="entry name" value="Synaptobrevin"/>
    <property type="match status" value="1"/>
</dbReference>
<dbReference type="GeneID" id="111111411"/>
<name>A0A8B8BLA7_CRAVI</name>
<keyword evidence="3" id="KW-0472">Membrane</keyword>
<dbReference type="SUPFAM" id="SSF58038">
    <property type="entry name" value="SNARE fusion complex"/>
    <property type="match status" value="1"/>
</dbReference>
<sequence length="127" mass="14898">MDDNYIENIERAIDDLLEDLGKKTDSRASGTTENIQRQLDAIIRIHSKNIIKLRDRDGKLEDLEARAEKLEKKSQSFEVISKKVEKKYEEEYYWKKVIAIVGILALVSFKLLYKMIKLLSLLKQRRG</sequence>
<evidence type="ECO:0000313" key="5">
    <source>
        <dbReference type="Proteomes" id="UP000694844"/>
    </source>
</evidence>
<evidence type="ECO:0000313" key="6">
    <source>
        <dbReference type="RefSeq" id="XP_022304103.1"/>
    </source>
</evidence>
<keyword evidence="3" id="KW-1133">Transmembrane helix</keyword>
<dbReference type="GO" id="GO:0016020">
    <property type="term" value="C:membrane"/>
    <property type="evidence" value="ECO:0007669"/>
    <property type="project" value="InterPro"/>
</dbReference>
<keyword evidence="1 2" id="KW-0175">Coiled coil</keyword>
<dbReference type="AlphaFoldDB" id="A0A8B8BLA7"/>
<dbReference type="InterPro" id="IPR001388">
    <property type="entry name" value="Synaptobrevin-like"/>
</dbReference>
<evidence type="ECO:0000256" key="1">
    <source>
        <dbReference type="PROSITE-ProRule" id="PRU00290"/>
    </source>
</evidence>
<evidence type="ECO:0000256" key="3">
    <source>
        <dbReference type="SAM" id="Phobius"/>
    </source>
</evidence>
<feature type="coiled-coil region" evidence="2">
    <location>
        <begin position="53"/>
        <end position="80"/>
    </location>
</feature>
<dbReference type="InterPro" id="IPR042855">
    <property type="entry name" value="V_SNARE_CC"/>
</dbReference>
<keyword evidence="5" id="KW-1185">Reference proteome</keyword>
<dbReference type="Proteomes" id="UP000694844">
    <property type="component" value="Chromosome 9"/>
</dbReference>